<protein>
    <recommendedName>
        <fullName evidence="2">Hexosyltransferase</fullName>
    </recommendedName>
</protein>
<dbReference type="EMBL" id="HBGE01002214">
    <property type="protein sequence ID" value="CAD9088010.1"/>
    <property type="molecule type" value="Transcribed_RNA"/>
</dbReference>
<dbReference type="AlphaFoldDB" id="A0A7S1KWT2"/>
<organism evidence="1">
    <name type="scientific">Alexandrium catenella</name>
    <name type="common">Red tide dinoflagellate</name>
    <name type="synonym">Gonyaulax catenella</name>
    <dbReference type="NCBI Taxonomy" id="2925"/>
    <lineage>
        <taxon>Eukaryota</taxon>
        <taxon>Sar</taxon>
        <taxon>Alveolata</taxon>
        <taxon>Dinophyceae</taxon>
        <taxon>Gonyaulacales</taxon>
        <taxon>Pyrocystaceae</taxon>
        <taxon>Alexandrium</taxon>
    </lineage>
</organism>
<reference evidence="1" key="1">
    <citation type="submission" date="2021-01" db="EMBL/GenBank/DDBJ databases">
        <authorList>
            <person name="Corre E."/>
            <person name="Pelletier E."/>
            <person name="Niang G."/>
            <person name="Scheremetjew M."/>
            <person name="Finn R."/>
            <person name="Kale V."/>
            <person name="Holt S."/>
            <person name="Cochrane G."/>
            <person name="Meng A."/>
            <person name="Brown T."/>
            <person name="Cohen L."/>
        </authorList>
    </citation>
    <scope>NUCLEOTIDE SEQUENCE</scope>
    <source>
        <strain evidence="1">OF101</strain>
    </source>
</reference>
<dbReference type="SUPFAM" id="SSF53448">
    <property type="entry name" value="Nucleotide-diphospho-sugar transferases"/>
    <property type="match status" value="1"/>
</dbReference>
<evidence type="ECO:0000313" key="1">
    <source>
        <dbReference type="EMBL" id="CAD9088010.1"/>
    </source>
</evidence>
<evidence type="ECO:0008006" key="2">
    <source>
        <dbReference type="Google" id="ProtNLM"/>
    </source>
</evidence>
<gene>
    <name evidence="1" type="ORF">ACAT0790_LOCUS1366</name>
</gene>
<accession>A0A7S1KWT2</accession>
<sequence length="307" mass="34284">MLTRLNRMLSTATLMLHEAGLPSEIIVVEWNPPVGKAPIAEVVSGAPGTQGSVPIRVIRVPPALHMTLPHHKAHPIFEHIAENVAFRRARGRFILKTNIDNIMSPDTAIFLARQQLREDCVYRATYAEYDVDVPETRGLEGQALLEWLFSREDLLTNVNLQLGELSAQYPEDTQVCAAGRSGAAPRGAGEEPRPFYWAGSGDFVLASRELVLHVRGYPQIAQNWQTDDLIHCRLRAAGARQVVLQPPCVTVHQNHRRINRVRSSTRWVVTDGNFQDVCSNPFRPLPTETGLGEDWGFATSEFEEVVL</sequence>
<dbReference type="InterPro" id="IPR029044">
    <property type="entry name" value="Nucleotide-diphossugar_trans"/>
</dbReference>
<proteinExistence type="predicted"/>
<dbReference type="Gene3D" id="3.90.550.10">
    <property type="entry name" value="Spore Coat Polysaccharide Biosynthesis Protein SpsA, Chain A"/>
    <property type="match status" value="1"/>
</dbReference>
<name>A0A7S1KWT2_ALECA</name>